<dbReference type="PANTHER" id="PTHR30024:SF47">
    <property type="entry name" value="TAURINE-BINDING PERIPLASMIC PROTEIN"/>
    <property type="match status" value="1"/>
</dbReference>
<feature type="transmembrane region" description="Helical" evidence="5">
    <location>
        <begin position="51"/>
        <end position="69"/>
    </location>
</feature>
<dbReference type="SUPFAM" id="SSF53850">
    <property type="entry name" value="Periplasmic binding protein-like II"/>
    <property type="match status" value="1"/>
</dbReference>
<evidence type="ECO:0000256" key="1">
    <source>
        <dbReference type="ARBA" id="ARBA00004418"/>
    </source>
</evidence>
<comment type="caution">
    <text evidence="6">The sequence shown here is derived from an EMBL/GenBank/DDBJ whole genome shotgun (WGS) entry which is preliminary data.</text>
</comment>
<gene>
    <name evidence="6" type="ORF">GOZ95_26725</name>
</gene>
<feature type="compositionally biased region" description="Polar residues" evidence="4">
    <location>
        <begin position="28"/>
        <end position="42"/>
    </location>
</feature>
<proteinExistence type="inferred from homology"/>
<protein>
    <recommendedName>
        <fullName evidence="8">ABC transporter substrate-binding protein</fullName>
    </recommendedName>
</protein>
<evidence type="ECO:0000313" key="7">
    <source>
        <dbReference type="Proteomes" id="UP000436692"/>
    </source>
</evidence>
<dbReference type="PANTHER" id="PTHR30024">
    <property type="entry name" value="ALIPHATIC SULFONATES-BINDING PROTEIN-RELATED"/>
    <property type="match status" value="1"/>
</dbReference>
<feature type="region of interest" description="Disordered" evidence="4">
    <location>
        <begin position="22"/>
        <end position="43"/>
    </location>
</feature>
<keyword evidence="5" id="KW-0812">Transmembrane</keyword>
<keyword evidence="5" id="KW-0472">Membrane</keyword>
<dbReference type="Gene3D" id="3.40.190.10">
    <property type="entry name" value="Periplasmic binding protein-like II"/>
    <property type="match status" value="2"/>
</dbReference>
<dbReference type="EMBL" id="WPHM01000028">
    <property type="protein sequence ID" value="MUZ61016.1"/>
    <property type="molecule type" value="Genomic_DNA"/>
</dbReference>
<reference evidence="6 7" key="1">
    <citation type="submission" date="2019-12" db="EMBL/GenBank/DDBJ databases">
        <title>Whole-genome sequencing of Allorhizobium vitis.</title>
        <authorList>
            <person name="Gan H.M."/>
            <person name="Szegedi E."/>
            <person name="Burr T."/>
            <person name="Savka M.A."/>
        </authorList>
    </citation>
    <scope>NUCLEOTIDE SEQUENCE [LARGE SCALE GENOMIC DNA]</scope>
    <source>
        <strain evidence="6 7">CG989</strain>
    </source>
</reference>
<sequence>MDGKGGRQGCCWFHNRRQLSCRGASGSADKNNANKHQPNQRKNTMKKAMKIVAGLSIILSVLASGSTVAQAQDAKTVHVGITPYFDYMPWVIAKEKGLDKELGIDLDLVTITNTAAGVAAMRQGSLDIVSSCHVCDFPLYQAVPALRSFLITDQFKGFIVIGRKGTDTFADLAPKIGAEKAKEQILKGFKGKEFPTVLSSYRPLLTAALGQVGLTVDDINVIESGDDAQAALAFQRGTGDYYMGSLPQETKLLAMPDKYVNVGGHEILGPAGLWYSTMVSTQGWLDKNEDTALKLAAIWYRVSRYADEHFEEVAPLWVKATNERAAASFTVDEFKNTFQLMAFPTLEKAKTTVFNPESDVYWKHSVDFYEKQNADQLPSGVDPATRALEEKYYDKLVANKKLTDWVNSPLK</sequence>
<keyword evidence="3" id="KW-0732">Signal</keyword>
<evidence type="ECO:0000256" key="4">
    <source>
        <dbReference type="SAM" id="MobiDB-lite"/>
    </source>
</evidence>
<dbReference type="GO" id="GO:0042597">
    <property type="term" value="C:periplasmic space"/>
    <property type="evidence" value="ECO:0007669"/>
    <property type="project" value="UniProtKB-SubCell"/>
</dbReference>
<dbReference type="Proteomes" id="UP000436692">
    <property type="component" value="Unassembled WGS sequence"/>
</dbReference>
<comment type="subcellular location">
    <subcellularLocation>
        <location evidence="1">Periplasm</location>
    </subcellularLocation>
</comment>
<dbReference type="Pfam" id="PF13379">
    <property type="entry name" value="NMT1_2"/>
    <property type="match status" value="1"/>
</dbReference>
<dbReference type="AlphaFoldDB" id="A0AAE4WH24"/>
<organism evidence="6 7">
    <name type="scientific">Agrobacterium vitis</name>
    <name type="common">Rhizobium vitis</name>
    <dbReference type="NCBI Taxonomy" id="373"/>
    <lineage>
        <taxon>Bacteria</taxon>
        <taxon>Pseudomonadati</taxon>
        <taxon>Pseudomonadota</taxon>
        <taxon>Alphaproteobacteria</taxon>
        <taxon>Hyphomicrobiales</taxon>
        <taxon>Rhizobiaceae</taxon>
        <taxon>Rhizobium/Agrobacterium group</taxon>
        <taxon>Agrobacterium</taxon>
    </lineage>
</organism>
<evidence type="ECO:0000313" key="6">
    <source>
        <dbReference type="EMBL" id="MUZ61016.1"/>
    </source>
</evidence>
<evidence type="ECO:0008006" key="8">
    <source>
        <dbReference type="Google" id="ProtNLM"/>
    </source>
</evidence>
<evidence type="ECO:0000256" key="3">
    <source>
        <dbReference type="ARBA" id="ARBA00022729"/>
    </source>
</evidence>
<evidence type="ECO:0000256" key="5">
    <source>
        <dbReference type="SAM" id="Phobius"/>
    </source>
</evidence>
<evidence type="ECO:0000256" key="2">
    <source>
        <dbReference type="ARBA" id="ARBA00010742"/>
    </source>
</evidence>
<name>A0AAE4WH24_AGRVI</name>
<comment type="similarity">
    <text evidence="2">Belongs to the bacterial solute-binding protein SsuA/TauA family.</text>
</comment>
<keyword evidence="5" id="KW-1133">Transmembrane helix</keyword>
<accession>A0AAE4WH24</accession>